<dbReference type="InterPro" id="IPR001680">
    <property type="entry name" value="WD40_rpt"/>
</dbReference>
<reference evidence="3" key="1">
    <citation type="submission" date="2021-01" db="EMBL/GenBank/DDBJ databases">
        <authorList>
            <consortium name="Genoscope - CEA"/>
            <person name="William W."/>
        </authorList>
    </citation>
    <scope>NUCLEOTIDE SEQUENCE</scope>
</reference>
<dbReference type="GO" id="GO:0016226">
    <property type="term" value="P:iron-sulfur cluster assembly"/>
    <property type="evidence" value="ECO:0007669"/>
    <property type="project" value="TreeGrafter"/>
</dbReference>
<evidence type="ECO:0008006" key="5">
    <source>
        <dbReference type="Google" id="ProtNLM"/>
    </source>
</evidence>
<feature type="coiled-coil region" evidence="2">
    <location>
        <begin position="48"/>
        <end position="75"/>
    </location>
</feature>
<evidence type="ECO:0000256" key="1">
    <source>
        <dbReference type="PROSITE-ProRule" id="PRU00221"/>
    </source>
</evidence>
<dbReference type="PANTHER" id="PTHR19920:SF0">
    <property type="entry name" value="CYTOSOLIC IRON-SULFUR PROTEIN ASSEMBLY PROTEIN CIAO1-RELATED"/>
    <property type="match status" value="1"/>
</dbReference>
<sequence length="536" mass="62904">MIQQFQCAFRHNQPIVSIVLDQTLRQNERLLCAQCVESYSLEARTMGLRAAMQLVEEIDKQKKELRENLITKNSNLLNSFQLILRELQTSINKELDSFINITKFWIEDLNKIKLAPSNFLEELDKILKYGKDSLVNQESIEKAIHEINNQWSVKINRKLDKFSQFEEKKKCQAILDDLINQKVDNQDDVIFYDYNSISTDLRNSRRMKSIQNLDKKLKLQLIDQKVQSDTCYAMAFDVNSQIMVSSCLQSIKVWNLKNGILKFEQNLKGHNDIVNNLLFSKKQKFFISASCDKTIRSWKSLVQNEWESSSSYQLNNDQVFCMIMNKNETQLFTAGTNGTIRIWKINFEKNTLTYLSIFSFNPYNIYAICLNEQENILISSGQNKQILIWEKANEDKFKFKHAVKQILETDGSQIKLLDDDRLIQLPQGEQDCICVYQRKNGIFYETIEKRIKLEKSNTVECQGLGQIIYNQGKNMLIVKCKNYIYVIKEKEGNFSIEDQLNCKTEHNYFSITEDGQYLVVWDVQSKSYQSYELLYQ</sequence>
<keyword evidence="4" id="KW-1185">Reference proteome</keyword>
<dbReference type="GO" id="GO:0097361">
    <property type="term" value="C:cytosolic [4Fe-4S] assembly targeting complex"/>
    <property type="evidence" value="ECO:0007669"/>
    <property type="project" value="TreeGrafter"/>
</dbReference>
<proteinExistence type="predicted"/>
<dbReference type="SMART" id="SM00320">
    <property type="entry name" value="WD40"/>
    <property type="match status" value="4"/>
</dbReference>
<dbReference type="PROSITE" id="PS50294">
    <property type="entry name" value="WD_REPEATS_REGION"/>
    <property type="match status" value="1"/>
</dbReference>
<dbReference type="PROSITE" id="PS50082">
    <property type="entry name" value="WD_REPEATS_2"/>
    <property type="match status" value="2"/>
</dbReference>
<organism evidence="3 4">
    <name type="scientific">Paramecium primaurelia</name>
    <dbReference type="NCBI Taxonomy" id="5886"/>
    <lineage>
        <taxon>Eukaryota</taxon>
        <taxon>Sar</taxon>
        <taxon>Alveolata</taxon>
        <taxon>Ciliophora</taxon>
        <taxon>Intramacronucleata</taxon>
        <taxon>Oligohymenophorea</taxon>
        <taxon>Peniculida</taxon>
        <taxon>Parameciidae</taxon>
        <taxon>Paramecium</taxon>
    </lineage>
</organism>
<evidence type="ECO:0000313" key="3">
    <source>
        <dbReference type="EMBL" id="CAD8100904.1"/>
    </source>
</evidence>
<dbReference type="OMA" id="CMIMNKN"/>
<keyword evidence="2" id="KW-0175">Coiled coil</keyword>
<feature type="repeat" description="WD" evidence="1">
    <location>
        <begin position="312"/>
        <end position="353"/>
    </location>
</feature>
<evidence type="ECO:0000256" key="2">
    <source>
        <dbReference type="SAM" id="Coils"/>
    </source>
</evidence>
<dbReference type="Pfam" id="PF00400">
    <property type="entry name" value="WD40"/>
    <property type="match status" value="2"/>
</dbReference>
<comment type="caution">
    <text evidence="3">The sequence shown here is derived from an EMBL/GenBank/DDBJ whole genome shotgun (WGS) entry which is preliminary data.</text>
</comment>
<accession>A0A8S1PDA0</accession>
<feature type="repeat" description="WD" evidence="1">
    <location>
        <begin position="267"/>
        <end position="299"/>
    </location>
</feature>
<name>A0A8S1PDA0_PARPR</name>
<gene>
    <name evidence="3" type="ORF">PPRIM_AZ9-3.1.T1140005</name>
</gene>
<dbReference type="Proteomes" id="UP000688137">
    <property type="component" value="Unassembled WGS sequence"/>
</dbReference>
<evidence type="ECO:0000313" key="4">
    <source>
        <dbReference type="Proteomes" id="UP000688137"/>
    </source>
</evidence>
<dbReference type="EMBL" id="CAJJDM010000117">
    <property type="protein sequence ID" value="CAD8100904.1"/>
    <property type="molecule type" value="Genomic_DNA"/>
</dbReference>
<keyword evidence="1" id="KW-0853">WD repeat</keyword>
<protein>
    <recommendedName>
        <fullName evidence="5">WD domain, G-beta repeat protein</fullName>
    </recommendedName>
</protein>
<dbReference type="PANTHER" id="PTHR19920">
    <property type="entry name" value="WD40 PROTEIN CIAO1"/>
    <property type="match status" value="1"/>
</dbReference>
<dbReference type="AlphaFoldDB" id="A0A8S1PDA0"/>